<gene>
    <name evidence="2" type="ORF">GCM10009836_32570</name>
</gene>
<protein>
    <recommendedName>
        <fullName evidence="1">AB hydrolase-1 domain-containing protein</fullName>
    </recommendedName>
</protein>
<evidence type="ECO:0000259" key="1">
    <source>
        <dbReference type="Pfam" id="PF12697"/>
    </source>
</evidence>
<dbReference type="Gene3D" id="3.40.50.1820">
    <property type="entry name" value="alpha/beta hydrolase"/>
    <property type="match status" value="1"/>
</dbReference>
<reference evidence="2 3" key="1">
    <citation type="journal article" date="2019" name="Int. J. Syst. Evol. Microbiol.">
        <title>The Global Catalogue of Microorganisms (GCM) 10K type strain sequencing project: providing services to taxonomists for standard genome sequencing and annotation.</title>
        <authorList>
            <consortium name="The Broad Institute Genomics Platform"/>
            <consortium name="The Broad Institute Genome Sequencing Center for Infectious Disease"/>
            <person name="Wu L."/>
            <person name="Ma J."/>
        </authorList>
    </citation>
    <scope>NUCLEOTIDE SEQUENCE [LARGE SCALE GENOMIC DNA]</scope>
    <source>
        <strain evidence="2 3">JCM 16009</strain>
    </source>
</reference>
<dbReference type="EMBL" id="BAAAQK010000009">
    <property type="protein sequence ID" value="GAA1850256.1"/>
    <property type="molecule type" value="Genomic_DNA"/>
</dbReference>
<dbReference type="Pfam" id="PF12697">
    <property type="entry name" value="Abhydrolase_6"/>
    <property type="match status" value="1"/>
</dbReference>
<accession>A0ABN2N5S2</accession>
<evidence type="ECO:0000313" key="2">
    <source>
        <dbReference type="EMBL" id="GAA1850256.1"/>
    </source>
</evidence>
<dbReference type="RefSeq" id="WP_344417403.1">
    <property type="nucleotide sequence ID" value="NZ_BAAAQK010000009.1"/>
</dbReference>
<dbReference type="PANTHER" id="PTHR43798:SF33">
    <property type="entry name" value="HYDROLASE, PUTATIVE (AFU_ORTHOLOGUE AFUA_2G14860)-RELATED"/>
    <property type="match status" value="1"/>
</dbReference>
<comment type="caution">
    <text evidence="2">The sequence shown here is derived from an EMBL/GenBank/DDBJ whole genome shotgun (WGS) entry which is preliminary data.</text>
</comment>
<dbReference type="SUPFAM" id="SSF53474">
    <property type="entry name" value="alpha/beta-Hydrolases"/>
    <property type="match status" value="1"/>
</dbReference>
<proteinExistence type="predicted"/>
<name>A0ABN2N5S2_9PSEU</name>
<feature type="domain" description="AB hydrolase-1" evidence="1">
    <location>
        <begin position="24"/>
        <end position="255"/>
    </location>
</feature>
<dbReference type="InterPro" id="IPR050266">
    <property type="entry name" value="AB_hydrolase_sf"/>
</dbReference>
<dbReference type="Proteomes" id="UP001500449">
    <property type="component" value="Unassembled WGS sequence"/>
</dbReference>
<dbReference type="InterPro" id="IPR029058">
    <property type="entry name" value="AB_hydrolase_fold"/>
</dbReference>
<sequence length="270" mass="29736">MRGYVDTSIGQVHYRREGDSGPHVVLLHCANFSSNLYMDALPLLGRHVQAWAFDAPGVGQSDGPTLPSHVQLAGWLLEALDALDITQPTLGGLHTGARLALEMSRQRGADAFPALVLSGMGPVTPAIATSLNAPHLLLEPDADGSEWDKARARYYHLFPSQNPPTEKNAWLQHIYLTSSMDKMVPNRLPWPGPSEEGYELRSVFESFPNPILLLNTPEDCFSGVDYDAVEWNENATLDMIEGSGSHLMLRDPEAYTEHLLAFLRTHAILT</sequence>
<dbReference type="InterPro" id="IPR000073">
    <property type="entry name" value="AB_hydrolase_1"/>
</dbReference>
<evidence type="ECO:0000313" key="3">
    <source>
        <dbReference type="Proteomes" id="UP001500449"/>
    </source>
</evidence>
<keyword evidence="3" id="KW-1185">Reference proteome</keyword>
<dbReference type="PANTHER" id="PTHR43798">
    <property type="entry name" value="MONOACYLGLYCEROL LIPASE"/>
    <property type="match status" value="1"/>
</dbReference>
<organism evidence="2 3">
    <name type="scientific">Pseudonocardia ailaonensis</name>
    <dbReference type="NCBI Taxonomy" id="367279"/>
    <lineage>
        <taxon>Bacteria</taxon>
        <taxon>Bacillati</taxon>
        <taxon>Actinomycetota</taxon>
        <taxon>Actinomycetes</taxon>
        <taxon>Pseudonocardiales</taxon>
        <taxon>Pseudonocardiaceae</taxon>
        <taxon>Pseudonocardia</taxon>
    </lineage>
</organism>